<proteinExistence type="predicted"/>
<reference evidence="1" key="1">
    <citation type="submission" date="2020-11" db="EMBL/GenBank/DDBJ databases">
        <authorList>
            <consortium name="DOE Joint Genome Institute"/>
            <person name="Ahrendt S."/>
            <person name="Riley R."/>
            <person name="Andreopoulos W."/>
            <person name="Labutti K."/>
            <person name="Pangilinan J."/>
            <person name="Ruiz-Duenas F.J."/>
            <person name="Barrasa J.M."/>
            <person name="Sanchez-Garcia M."/>
            <person name="Camarero S."/>
            <person name="Miyauchi S."/>
            <person name="Serrano A."/>
            <person name="Linde D."/>
            <person name="Babiker R."/>
            <person name="Drula E."/>
            <person name="Ayuso-Fernandez I."/>
            <person name="Pacheco R."/>
            <person name="Padilla G."/>
            <person name="Ferreira P."/>
            <person name="Barriuso J."/>
            <person name="Kellner H."/>
            <person name="Castanera R."/>
            <person name="Alfaro M."/>
            <person name="Ramirez L."/>
            <person name="Pisabarro A.G."/>
            <person name="Kuo A."/>
            <person name="Tritt A."/>
            <person name="Lipzen A."/>
            <person name="He G."/>
            <person name="Yan M."/>
            <person name="Ng V."/>
            <person name="Cullen D."/>
            <person name="Martin F."/>
            <person name="Rosso M.-N."/>
            <person name="Henrissat B."/>
            <person name="Hibbett D."/>
            <person name="Martinez A.T."/>
            <person name="Grigoriev I.V."/>
        </authorList>
    </citation>
    <scope>NUCLEOTIDE SEQUENCE</scope>
    <source>
        <strain evidence="1">ATCC 90797</strain>
    </source>
</reference>
<keyword evidence="2" id="KW-1185">Reference proteome</keyword>
<dbReference type="Proteomes" id="UP000807025">
    <property type="component" value="Unassembled WGS sequence"/>
</dbReference>
<evidence type="ECO:0000313" key="1">
    <source>
        <dbReference type="EMBL" id="KAF9486666.1"/>
    </source>
</evidence>
<dbReference type="AlphaFoldDB" id="A0A9P6CZP5"/>
<accession>A0A9P6CZP5</accession>
<organism evidence="1 2">
    <name type="scientific">Pleurotus eryngii</name>
    <name type="common">Boletus of the steppes</name>
    <dbReference type="NCBI Taxonomy" id="5323"/>
    <lineage>
        <taxon>Eukaryota</taxon>
        <taxon>Fungi</taxon>
        <taxon>Dikarya</taxon>
        <taxon>Basidiomycota</taxon>
        <taxon>Agaricomycotina</taxon>
        <taxon>Agaricomycetes</taxon>
        <taxon>Agaricomycetidae</taxon>
        <taxon>Agaricales</taxon>
        <taxon>Pleurotineae</taxon>
        <taxon>Pleurotaceae</taxon>
        <taxon>Pleurotus</taxon>
    </lineage>
</organism>
<dbReference type="EMBL" id="MU155032">
    <property type="protein sequence ID" value="KAF9486666.1"/>
    <property type="molecule type" value="Genomic_DNA"/>
</dbReference>
<sequence>MNDWPEITDFVFGNKDLPGWLLDLDLVLPDGLNIFDDKNQAYFGSILSGTVAKPATGMQVLFAHTFTSKLTPVIRALQIHGAISYYFLNDTDRNNFFTDDSAHGAGQLWSHIPSSVSFQQHRAPFPIVVFNSWPANWDKSADIPLDATVYAAQ</sequence>
<dbReference type="OrthoDB" id="4084751at2759"/>
<gene>
    <name evidence="1" type="ORF">BDN71DRAFT_1514760</name>
</gene>
<protein>
    <submittedName>
        <fullName evidence="1">Uncharacterized protein</fullName>
    </submittedName>
</protein>
<name>A0A9P6CZP5_PLEER</name>
<evidence type="ECO:0000313" key="2">
    <source>
        <dbReference type="Proteomes" id="UP000807025"/>
    </source>
</evidence>
<comment type="caution">
    <text evidence="1">The sequence shown here is derived from an EMBL/GenBank/DDBJ whole genome shotgun (WGS) entry which is preliminary data.</text>
</comment>